<dbReference type="EMBL" id="JAINUG010000006">
    <property type="protein sequence ID" value="KAJ8416363.1"/>
    <property type="molecule type" value="Genomic_DNA"/>
</dbReference>
<protein>
    <submittedName>
        <fullName evidence="2">Uncharacterized protein</fullName>
    </submittedName>
</protein>
<feature type="region of interest" description="Disordered" evidence="1">
    <location>
        <begin position="1"/>
        <end position="31"/>
    </location>
</feature>
<dbReference type="AlphaFoldDB" id="A0AAD7T8Z0"/>
<proteinExistence type="predicted"/>
<evidence type="ECO:0000313" key="3">
    <source>
        <dbReference type="Proteomes" id="UP001221898"/>
    </source>
</evidence>
<evidence type="ECO:0000313" key="2">
    <source>
        <dbReference type="EMBL" id="KAJ8416363.1"/>
    </source>
</evidence>
<organism evidence="2 3">
    <name type="scientific">Aldrovandia affinis</name>
    <dbReference type="NCBI Taxonomy" id="143900"/>
    <lineage>
        <taxon>Eukaryota</taxon>
        <taxon>Metazoa</taxon>
        <taxon>Chordata</taxon>
        <taxon>Craniata</taxon>
        <taxon>Vertebrata</taxon>
        <taxon>Euteleostomi</taxon>
        <taxon>Actinopterygii</taxon>
        <taxon>Neopterygii</taxon>
        <taxon>Teleostei</taxon>
        <taxon>Notacanthiformes</taxon>
        <taxon>Halosauridae</taxon>
        <taxon>Aldrovandia</taxon>
    </lineage>
</organism>
<name>A0AAD7T8Z0_9TELE</name>
<keyword evidence="3" id="KW-1185">Reference proteome</keyword>
<feature type="compositionally biased region" description="Polar residues" evidence="1">
    <location>
        <begin position="22"/>
        <end position="31"/>
    </location>
</feature>
<reference evidence="2" key="1">
    <citation type="journal article" date="2023" name="Science">
        <title>Genome structures resolve the early diversification of teleost fishes.</title>
        <authorList>
            <person name="Parey E."/>
            <person name="Louis A."/>
            <person name="Montfort J."/>
            <person name="Bouchez O."/>
            <person name="Roques C."/>
            <person name="Iampietro C."/>
            <person name="Lluch J."/>
            <person name="Castinel A."/>
            <person name="Donnadieu C."/>
            <person name="Desvignes T."/>
            <person name="Floi Bucao C."/>
            <person name="Jouanno E."/>
            <person name="Wen M."/>
            <person name="Mejri S."/>
            <person name="Dirks R."/>
            <person name="Jansen H."/>
            <person name="Henkel C."/>
            <person name="Chen W.J."/>
            <person name="Zahm M."/>
            <person name="Cabau C."/>
            <person name="Klopp C."/>
            <person name="Thompson A.W."/>
            <person name="Robinson-Rechavi M."/>
            <person name="Braasch I."/>
            <person name="Lecointre G."/>
            <person name="Bobe J."/>
            <person name="Postlethwait J.H."/>
            <person name="Berthelot C."/>
            <person name="Roest Crollius H."/>
            <person name="Guiguen Y."/>
        </authorList>
    </citation>
    <scope>NUCLEOTIDE SEQUENCE</scope>
    <source>
        <strain evidence="2">NC1722</strain>
    </source>
</reference>
<evidence type="ECO:0000256" key="1">
    <source>
        <dbReference type="SAM" id="MobiDB-lite"/>
    </source>
</evidence>
<gene>
    <name evidence="2" type="ORF">AAFF_G00356510</name>
</gene>
<comment type="caution">
    <text evidence="2">The sequence shown here is derived from an EMBL/GenBank/DDBJ whole genome shotgun (WGS) entry which is preliminary data.</text>
</comment>
<dbReference type="Proteomes" id="UP001221898">
    <property type="component" value="Unassembled WGS sequence"/>
</dbReference>
<accession>A0AAD7T8Z0</accession>
<sequence>MRRRRAGESSSSADALRVSQAPPETTLSSVRRQIKNHSSCDLRGNLCLSSPPLRRTERETLPLTAAIPPHGVKGCALWIENGQKKKSLPLTSEKNDIPLLSLTMTGHKSQSLLTVLSDKICMPAPHA</sequence>